<dbReference type="InterPro" id="IPR033738">
    <property type="entry name" value="AsnB_N"/>
</dbReference>
<protein>
    <recommendedName>
        <fullName evidence="3">asparagine synthase (glutamine-hydrolyzing)</fullName>
        <ecNumber evidence="3">6.3.5.4</ecNumber>
    </recommendedName>
</protein>
<dbReference type="SUPFAM" id="SSF56235">
    <property type="entry name" value="N-terminal nucleophile aminohydrolases (Ntn hydrolases)"/>
    <property type="match status" value="1"/>
</dbReference>
<evidence type="ECO:0000256" key="4">
    <source>
        <dbReference type="ARBA" id="ARBA00022741"/>
    </source>
</evidence>
<dbReference type="InterPro" id="IPR029055">
    <property type="entry name" value="Ntn_hydrolases_N"/>
</dbReference>
<evidence type="ECO:0000259" key="9">
    <source>
        <dbReference type="PROSITE" id="PS51278"/>
    </source>
</evidence>
<comment type="similarity">
    <text evidence="2">Belongs to the asparagine synthetase family.</text>
</comment>
<organism evidence="10 11">
    <name type="scientific">Saccharopolyspora gregorii</name>
    <dbReference type="NCBI Taxonomy" id="33914"/>
    <lineage>
        <taxon>Bacteria</taxon>
        <taxon>Bacillati</taxon>
        <taxon>Actinomycetota</taxon>
        <taxon>Actinomycetes</taxon>
        <taxon>Pseudonocardiales</taxon>
        <taxon>Pseudonocardiaceae</taxon>
        <taxon>Saccharopolyspora</taxon>
    </lineage>
</organism>
<dbReference type="InterPro" id="IPR017932">
    <property type="entry name" value="GATase_2_dom"/>
</dbReference>
<evidence type="ECO:0000256" key="2">
    <source>
        <dbReference type="ARBA" id="ARBA00005752"/>
    </source>
</evidence>
<reference evidence="11" key="1">
    <citation type="journal article" date="2019" name="Int. J. Syst. Evol. Microbiol.">
        <title>The Global Catalogue of Microorganisms (GCM) 10K type strain sequencing project: providing services to taxonomists for standard genome sequencing and annotation.</title>
        <authorList>
            <consortium name="The Broad Institute Genomics Platform"/>
            <consortium name="The Broad Institute Genome Sequencing Center for Infectious Disease"/>
            <person name="Wu L."/>
            <person name="Ma J."/>
        </authorList>
    </citation>
    <scope>NUCLEOTIDE SEQUENCE [LARGE SCALE GENOMIC DNA]</scope>
    <source>
        <strain evidence="11">JCM 9687</strain>
    </source>
</reference>
<feature type="domain" description="Glutamine amidotransferase type-2" evidence="9">
    <location>
        <begin position="2"/>
        <end position="215"/>
    </location>
</feature>
<keyword evidence="4" id="KW-0547">Nucleotide-binding</keyword>
<dbReference type="InterPro" id="IPR051786">
    <property type="entry name" value="ASN_synthetase/amidase"/>
</dbReference>
<evidence type="ECO:0000313" key="11">
    <source>
        <dbReference type="Proteomes" id="UP001500483"/>
    </source>
</evidence>
<evidence type="ECO:0000256" key="3">
    <source>
        <dbReference type="ARBA" id="ARBA00012737"/>
    </source>
</evidence>
<comment type="catalytic activity">
    <reaction evidence="8">
        <text>L-aspartate + L-glutamine + ATP + H2O = L-asparagine + L-glutamate + AMP + diphosphate + H(+)</text>
        <dbReference type="Rhea" id="RHEA:12228"/>
        <dbReference type="ChEBI" id="CHEBI:15377"/>
        <dbReference type="ChEBI" id="CHEBI:15378"/>
        <dbReference type="ChEBI" id="CHEBI:29985"/>
        <dbReference type="ChEBI" id="CHEBI:29991"/>
        <dbReference type="ChEBI" id="CHEBI:30616"/>
        <dbReference type="ChEBI" id="CHEBI:33019"/>
        <dbReference type="ChEBI" id="CHEBI:58048"/>
        <dbReference type="ChEBI" id="CHEBI:58359"/>
        <dbReference type="ChEBI" id="CHEBI:456215"/>
        <dbReference type="EC" id="6.3.5.4"/>
    </reaction>
</comment>
<dbReference type="Proteomes" id="UP001500483">
    <property type="component" value="Unassembled WGS sequence"/>
</dbReference>
<dbReference type="PIRSF" id="PIRSF001589">
    <property type="entry name" value="Asn_synthetase_glu-h"/>
    <property type="match status" value="1"/>
</dbReference>
<proteinExistence type="inferred from homology"/>
<dbReference type="Pfam" id="PF13537">
    <property type="entry name" value="GATase_7"/>
    <property type="match status" value="1"/>
</dbReference>
<keyword evidence="6" id="KW-0028">Amino-acid biosynthesis</keyword>
<evidence type="ECO:0000256" key="7">
    <source>
        <dbReference type="ARBA" id="ARBA00022962"/>
    </source>
</evidence>
<dbReference type="PANTHER" id="PTHR43284">
    <property type="entry name" value="ASPARAGINE SYNTHETASE (GLUTAMINE-HYDROLYZING)"/>
    <property type="match status" value="1"/>
</dbReference>
<dbReference type="CDD" id="cd00712">
    <property type="entry name" value="AsnB"/>
    <property type="match status" value="1"/>
</dbReference>
<evidence type="ECO:0000256" key="1">
    <source>
        <dbReference type="ARBA" id="ARBA00005187"/>
    </source>
</evidence>
<keyword evidence="5" id="KW-0067">ATP-binding</keyword>
<dbReference type="Gene3D" id="3.60.20.10">
    <property type="entry name" value="Glutamine Phosphoribosylpyrophosphate, subunit 1, domain 1"/>
    <property type="match status" value="1"/>
</dbReference>
<dbReference type="InterPro" id="IPR006426">
    <property type="entry name" value="Asn_synth_AEB"/>
</dbReference>
<dbReference type="EC" id="6.3.5.4" evidence="3"/>
<keyword evidence="7" id="KW-0315">Glutamine amidotransferase</keyword>
<dbReference type="InterPro" id="IPR014729">
    <property type="entry name" value="Rossmann-like_a/b/a_fold"/>
</dbReference>
<comment type="caution">
    <text evidence="10">The sequence shown here is derived from an EMBL/GenBank/DDBJ whole genome shotgun (WGS) entry which is preliminary data.</text>
</comment>
<dbReference type="Gene3D" id="3.40.50.620">
    <property type="entry name" value="HUPs"/>
    <property type="match status" value="1"/>
</dbReference>
<evidence type="ECO:0000256" key="6">
    <source>
        <dbReference type="ARBA" id="ARBA00022888"/>
    </source>
</evidence>
<accession>A0ABP6RQQ4</accession>
<keyword evidence="6" id="KW-0061">Asparagine biosynthesis</keyword>
<sequence>MSGIAGWVDFDRDLRGEGAAVRAMGEALRHRGPDGGDVWLDADAGLAHRRLAVLDPQHGRQPMVLDEDGRSTAVISFNGAVYNHAELRAELRGRGHRFGTGTDAEVVLHAYAEWGESFAERLDGMFGLAVWDPARRSLLLVRDRAGIKPIYYHPTPSGVLFGSEPKALLTHPLVEPVVDVDGLRELLAFVKTPRTASYRGVYEVEPAEIVRISPEGTTTRRYWQLAAREHTDDHDTTVATVRRLLGGAVERQLTSDVGCGTLLSGGLDSSAITALTGRALAERGDGPVRSFAVDFTGQAENFTAEVGRGSPDRPFAEELARHVGADHRTLTFSPDELADPGHRLTCLRAYDLPLFMGDMDVSIHRLFAGVRQHTPVVLSGEAADELFAGYRWFHDEALRDADTYPWLADAEHTFAGEGTADTTLLSPELWKLLDLPGYRRERYREALAEVPRLDGEPAADARMRELTYLNLSRFGRLLLDRVDRMSMAAGVEVRVPFCDHRLVEYVFNAPWAAKIAGGQEKGLLRAATRDLLPDSIFGRKKAHYPATQDTEYERAVRRELADLLDDSDSPVGPLLDERRARERLASDPGENSVNFRRRDMENVIQLDRWLRDYDVRLELG</sequence>
<dbReference type="Pfam" id="PF00733">
    <property type="entry name" value="Asn_synthase"/>
    <property type="match status" value="1"/>
</dbReference>
<dbReference type="PANTHER" id="PTHR43284:SF1">
    <property type="entry name" value="ASPARAGINE SYNTHETASE"/>
    <property type="match status" value="1"/>
</dbReference>
<dbReference type="RefSeq" id="WP_344926562.1">
    <property type="nucleotide sequence ID" value="NZ_BAAAYK010000038.1"/>
</dbReference>
<dbReference type="SUPFAM" id="SSF52402">
    <property type="entry name" value="Adenine nucleotide alpha hydrolases-like"/>
    <property type="match status" value="1"/>
</dbReference>
<evidence type="ECO:0000256" key="8">
    <source>
        <dbReference type="ARBA" id="ARBA00048741"/>
    </source>
</evidence>
<dbReference type="NCBIfam" id="TIGR01536">
    <property type="entry name" value="asn_synth_AEB"/>
    <property type="match status" value="1"/>
</dbReference>
<evidence type="ECO:0000256" key="5">
    <source>
        <dbReference type="ARBA" id="ARBA00022840"/>
    </source>
</evidence>
<dbReference type="EMBL" id="BAAAYK010000038">
    <property type="protein sequence ID" value="GAA3357550.1"/>
    <property type="molecule type" value="Genomic_DNA"/>
</dbReference>
<evidence type="ECO:0000313" key="10">
    <source>
        <dbReference type="EMBL" id="GAA3357550.1"/>
    </source>
</evidence>
<gene>
    <name evidence="10" type="primary">asnB_5</name>
    <name evidence="10" type="ORF">GCM10020366_26070</name>
</gene>
<dbReference type="InterPro" id="IPR001962">
    <property type="entry name" value="Asn_synthase"/>
</dbReference>
<dbReference type="CDD" id="cd01991">
    <property type="entry name" value="Asn_synthase_B_C"/>
    <property type="match status" value="1"/>
</dbReference>
<name>A0ABP6RQQ4_9PSEU</name>
<comment type="pathway">
    <text evidence="1">Amino-acid biosynthesis; L-asparagine biosynthesis; L-asparagine from L-aspartate (L-Gln route): step 1/1.</text>
</comment>
<keyword evidence="11" id="KW-1185">Reference proteome</keyword>
<dbReference type="PROSITE" id="PS51278">
    <property type="entry name" value="GATASE_TYPE_2"/>
    <property type="match status" value="1"/>
</dbReference>